<proteinExistence type="predicted"/>
<keyword evidence="2" id="KW-1185">Reference proteome</keyword>
<sequence>MKVGESRADDLVSGGHCLDSDGHCLVSDGRSSPEVNHPSPVTSYACSAVFSSVFSLHLAFRSSLLLDGRF</sequence>
<reference evidence="1" key="2">
    <citation type="submission" date="2023-02" db="EMBL/GenBank/DDBJ databases">
        <authorList>
            <person name="Swenson N.G."/>
            <person name="Wegrzyn J.L."/>
            <person name="Mcevoy S.L."/>
        </authorList>
    </citation>
    <scope>NUCLEOTIDE SEQUENCE</scope>
    <source>
        <strain evidence="1">91603</strain>
        <tissue evidence="1">Leaf</tissue>
    </source>
</reference>
<dbReference type="Proteomes" id="UP001064489">
    <property type="component" value="Chromosome 6"/>
</dbReference>
<evidence type="ECO:0000313" key="2">
    <source>
        <dbReference type="Proteomes" id="UP001064489"/>
    </source>
</evidence>
<reference evidence="1" key="1">
    <citation type="journal article" date="2022" name="Plant J.">
        <title>Strategies of tolerance reflected in two North American maple genomes.</title>
        <authorList>
            <person name="McEvoy S.L."/>
            <person name="Sezen U.U."/>
            <person name="Trouern-Trend A."/>
            <person name="McMahon S.M."/>
            <person name="Schaberg P.G."/>
            <person name="Yang J."/>
            <person name="Wegrzyn J.L."/>
            <person name="Swenson N.G."/>
        </authorList>
    </citation>
    <scope>NUCLEOTIDE SEQUENCE</scope>
    <source>
        <strain evidence="1">91603</strain>
    </source>
</reference>
<evidence type="ECO:0000313" key="1">
    <source>
        <dbReference type="EMBL" id="KAI9192840.1"/>
    </source>
</evidence>
<protein>
    <submittedName>
        <fullName evidence="1">Uncharacterized protein</fullName>
    </submittedName>
</protein>
<name>A0AAD5NYU6_ACENE</name>
<gene>
    <name evidence="1" type="ORF">LWI28_028372</name>
</gene>
<comment type="caution">
    <text evidence="1">The sequence shown here is derived from an EMBL/GenBank/DDBJ whole genome shotgun (WGS) entry which is preliminary data.</text>
</comment>
<dbReference type="EMBL" id="JAJSOW010000004">
    <property type="protein sequence ID" value="KAI9192840.1"/>
    <property type="molecule type" value="Genomic_DNA"/>
</dbReference>
<organism evidence="1 2">
    <name type="scientific">Acer negundo</name>
    <name type="common">Box elder</name>
    <dbReference type="NCBI Taxonomy" id="4023"/>
    <lineage>
        <taxon>Eukaryota</taxon>
        <taxon>Viridiplantae</taxon>
        <taxon>Streptophyta</taxon>
        <taxon>Embryophyta</taxon>
        <taxon>Tracheophyta</taxon>
        <taxon>Spermatophyta</taxon>
        <taxon>Magnoliopsida</taxon>
        <taxon>eudicotyledons</taxon>
        <taxon>Gunneridae</taxon>
        <taxon>Pentapetalae</taxon>
        <taxon>rosids</taxon>
        <taxon>malvids</taxon>
        <taxon>Sapindales</taxon>
        <taxon>Sapindaceae</taxon>
        <taxon>Hippocastanoideae</taxon>
        <taxon>Acereae</taxon>
        <taxon>Acer</taxon>
    </lineage>
</organism>
<accession>A0AAD5NYU6</accession>
<dbReference type="AlphaFoldDB" id="A0AAD5NYU6"/>